<comment type="catalytic activity">
    <reaction evidence="8">
        <text>L-seryl-[protein] + ATP = O-phospho-L-seryl-[protein] + ADP + H(+)</text>
        <dbReference type="Rhea" id="RHEA:17989"/>
        <dbReference type="Rhea" id="RHEA-COMP:9863"/>
        <dbReference type="Rhea" id="RHEA-COMP:11604"/>
        <dbReference type="ChEBI" id="CHEBI:15378"/>
        <dbReference type="ChEBI" id="CHEBI:29999"/>
        <dbReference type="ChEBI" id="CHEBI:30616"/>
        <dbReference type="ChEBI" id="CHEBI:83421"/>
        <dbReference type="ChEBI" id="CHEBI:456216"/>
        <dbReference type="EC" id="2.7.11.11"/>
    </reaction>
</comment>
<evidence type="ECO:0000256" key="8">
    <source>
        <dbReference type="ARBA" id="ARBA00047454"/>
    </source>
</evidence>
<evidence type="ECO:0000256" key="2">
    <source>
        <dbReference type="ARBA" id="ARBA00022527"/>
    </source>
</evidence>
<dbReference type="SUPFAM" id="SSF56112">
    <property type="entry name" value="Protein kinase-like (PK-like)"/>
    <property type="match status" value="1"/>
</dbReference>
<dbReference type="PANTHER" id="PTHR24353:SF153">
    <property type="entry name" value="CAMP-DEPENDENT PROTEIN KINASE CATALYTIC SUBUNIT 1"/>
    <property type="match status" value="1"/>
</dbReference>
<dbReference type="Proteomes" id="UP000054350">
    <property type="component" value="Unassembled WGS sequence"/>
</dbReference>
<dbReference type="InterPro" id="IPR000719">
    <property type="entry name" value="Prot_kinase_dom"/>
</dbReference>
<proteinExistence type="predicted"/>
<dbReference type="STRING" id="578462.A0A0L0SAR5"/>
<dbReference type="AlphaFoldDB" id="A0A0L0SAR5"/>
<gene>
    <name evidence="10" type="ORF">AMAG_18403</name>
</gene>
<dbReference type="GO" id="GO:0004691">
    <property type="term" value="F:cAMP-dependent protein kinase activity"/>
    <property type="evidence" value="ECO:0007669"/>
    <property type="project" value="UniProtKB-EC"/>
</dbReference>
<dbReference type="eggNOG" id="KOG0616">
    <property type="taxonomic scope" value="Eukaryota"/>
</dbReference>
<dbReference type="GO" id="GO:0005829">
    <property type="term" value="C:cytosol"/>
    <property type="evidence" value="ECO:0007669"/>
    <property type="project" value="TreeGrafter"/>
</dbReference>
<protein>
    <recommendedName>
        <fullName evidence="1">cAMP-dependent protein kinase</fullName>
        <ecNumber evidence="1">2.7.11.11</ecNumber>
    </recommendedName>
</protein>
<accession>A0A0L0SAR5</accession>
<dbReference type="VEuPathDB" id="FungiDB:AMAG_18403"/>
<keyword evidence="5 10" id="KW-0418">Kinase</keyword>
<dbReference type="EC" id="2.7.11.11" evidence="1"/>
<dbReference type="PANTHER" id="PTHR24353">
    <property type="entry name" value="CYCLIC NUCLEOTIDE-DEPENDENT PROTEIN KINASE"/>
    <property type="match status" value="1"/>
</dbReference>
<dbReference type="GO" id="GO:0005952">
    <property type="term" value="C:cAMP-dependent protein kinase complex"/>
    <property type="evidence" value="ECO:0007669"/>
    <property type="project" value="TreeGrafter"/>
</dbReference>
<dbReference type="Gene3D" id="1.10.510.10">
    <property type="entry name" value="Transferase(Phosphotransferase) domain 1"/>
    <property type="match status" value="1"/>
</dbReference>
<dbReference type="GO" id="GO:0005634">
    <property type="term" value="C:nucleus"/>
    <property type="evidence" value="ECO:0007669"/>
    <property type="project" value="TreeGrafter"/>
</dbReference>
<evidence type="ECO:0000256" key="6">
    <source>
        <dbReference type="ARBA" id="ARBA00022840"/>
    </source>
</evidence>
<evidence type="ECO:0000256" key="1">
    <source>
        <dbReference type="ARBA" id="ARBA00012444"/>
    </source>
</evidence>
<evidence type="ECO:0000256" key="4">
    <source>
        <dbReference type="ARBA" id="ARBA00022741"/>
    </source>
</evidence>
<evidence type="ECO:0000313" key="11">
    <source>
        <dbReference type="Proteomes" id="UP000054350"/>
    </source>
</evidence>
<dbReference type="GO" id="GO:0005524">
    <property type="term" value="F:ATP binding"/>
    <property type="evidence" value="ECO:0007669"/>
    <property type="project" value="UniProtKB-KW"/>
</dbReference>
<comment type="catalytic activity">
    <reaction evidence="7">
        <text>L-threonyl-[protein] + ATP = O-phospho-L-threonyl-[protein] + ADP + H(+)</text>
        <dbReference type="Rhea" id="RHEA:46608"/>
        <dbReference type="Rhea" id="RHEA-COMP:11060"/>
        <dbReference type="Rhea" id="RHEA-COMP:11605"/>
        <dbReference type="ChEBI" id="CHEBI:15378"/>
        <dbReference type="ChEBI" id="CHEBI:30013"/>
        <dbReference type="ChEBI" id="CHEBI:30616"/>
        <dbReference type="ChEBI" id="CHEBI:61977"/>
        <dbReference type="ChEBI" id="CHEBI:456216"/>
        <dbReference type="EC" id="2.7.11.11"/>
    </reaction>
</comment>
<dbReference type="Pfam" id="PF00069">
    <property type="entry name" value="Pkinase"/>
    <property type="match status" value="1"/>
</dbReference>
<keyword evidence="11" id="KW-1185">Reference proteome</keyword>
<dbReference type="OrthoDB" id="1738954at2759"/>
<keyword evidence="2" id="KW-0723">Serine/threonine-protein kinase</keyword>
<dbReference type="PROSITE" id="PS50011">
    <property type="entry name" value="PROTEIN_KINASE_DOM"/>
    <property type="match status" value="1"/>
</dbReference>
<keyword evidence="6" id="KW-0067">ATP-binding</keyword>
<reference evidence="11" key="2">
    <citation type="submission" date="2009-11" db="EMBL/GenBank/DDBJ databases">
        <title>The Genome Sequence of Allomyces macrogynus strain ATCC 38327.</title>
        <authorList>
            <consortium name="The Broad Institute Genome Sequencing Platform"/>
            <person name="Russ C."/>
            <person name="Cuomo C."/>
            <person name="Shea T."/>
            <person name="Young S.K."/>
            <person name="Zeng Q."/>
            <person name="Koehrsen M."/>
            <person name="Haas B."/>
            <person name="Borodovsky M."/>
            <person name="Guigo R."/>
            <person name="Alvarado L."/>
            <person name="Berlin A."/>
            <person name="Borenstein D."/>
            <person name="Chen Z."/>
            <person name="Engels R."/>
            <person name="Freedman E."/>
            <person name="Gellesch M."/>
            <person name="Goldberg J."/>
            <person name="Griggs A."/>
            <person name="Gujja S."/>
            <person name="Heiman D."/>
            <person name="Hepburn T."/>
            <person name="Howarth C."/>
            <person name="Jen D."/>
            <person name="Larson L."/>
            <person name="Lewis B."/>
            <person name="Mehta T."/>
            <person name="Park D."/>
            <person name="Pearson M."/>
            <person name="Roberts A."/>
            <person name="Saif S."/>
            <person name="Shenoy N."/>
            <person name="Sisk P."/>
            <person name="Stolte C."/>
            <person name="Sykes S."/>
            <person name="Walk T."/>
            <person name="White J."/>
            <person name="Yandava C."/>
            <person name="Burger G."/>
            <person name="Gray M.W."/>
            <person name="Holland P.W.H."/>
            <person name="King N."/>
            <person name="Lang F.B.F."/>
            <person name="Roger A.J."/>
            <person name="Ruiz-Trillo I."/>
            <person name="Lander E."/>
            <person name="Nusbaum C."/>
        </authorList>
    </citation>
    <scope>NUCLEOTIDE SEQUENCE [LARGE SCALE GENOMIC DNA]</scope>
    <source>
        <strain evidence="11">ATCC 38327</strain>
    </source>
</reference>
<sequence length="91" mass="10209">MHSCPQLCQSRGYGKAVDWYALGVLIFEMLAGYPPFYDEACKFIKATLRSTTTMPLEYIGTICRTADGSYQILHMDEDDVHGRQEAGPLLT</sequence>
<evidence type="ECO:0000256" key="3">
    <source>
        <dbReference type="ARBA" id="ARBA00022679"/>
    </source>
</evidence>
<reference evidence="10 11" key="1">
    <citation type="submission" date="2009-11" db="EMBL/GenBank/DDBJ databases">
        <title>Annotation of Allomyces macrogynus ATCC 38327.</title>
        <authorList>
            <consortium name="The Broad Institute Genome Sequencing Platform"/>
            <person name="Russ C."/>
            <person name="Cuomo C."/>
            <person name="Burger G."/>
            <person name="Gray M.W."/>
            <person name="Holland P.W.H."/>
            <person name="King N."/>
            <person name="Lang F.B.F."/>
            <person name="Roger A.J."/>
            <person name="Ruiz-Trillo I."/>
            <person name="Young S.K."/>
            <person name="Zeng Q."/>
            <person name="Gargeya S."/>
            <person name="Fitzgerald M."/>
            <person name="Haas B."/>
            <person name="Abouelleil A."/>
            <person name="Alvarado L."/>
            <person name="Arachchi H.M."/>
            <person name="Berlin A."/>
            <person name="Chapman S.B."/>
            <person name="Gearin G."/>
            <person name="Goldberg J."/>
            <person name="Griggs A."/>
            <person name="Gujja S."/>
            <person name="Hansen M."/>
            <person name="Heiman D."/>
            <person name="Howarth C."/>
            <person name="Larimer J."/>
            <person name="Lui A."/>
            <person name="MacDonald P.J.P."/>
            <person name="McCowen C."/>
            <person name="Montmayeur A."/>
            <person name="Murphy C."/>
            <person name="Neiman D."/>
            <person name="Pearson M."/>
            <person name="Priest M."/>
            <person name="Roberts A."/>
            <person name="Saif S."/>
            <person name="Shea T."/>
            <person name="Sisk P."/>
            <person name="Stolte C."/>
            <person name="Sykes S."/>
            <person name="Wortman J."/>
            <person name="Nusbaum C."/>
            <person name="Birren B."/>
        </authorList>
    </citation>
    <scope>NUCLEOTIDE SEQUENCE [LARGE SCALE GENOMIC DNA]</scope>
    <source>
        <strain evidence="10 11">ATCC 38327</strain>
    </source>
</reference>
<evidence type="ECO:0000313" key="10">
    <source>
        <dbReference type="EMBL" id="KNE59673.1"/>
    </source>
</evidence>
<name>A0A0L0SAR5_ALLM3</name>
<evidence type="ECO:0000256" key="5">
    <source>
        <dbReference type="ARBA" id="ARBA00022777"/>
    </source>
</evidence>
<dbReference type="EMBL" id="GG745335">
    <property type="protein sequence ID" value="KNE59673.1"/>
    <property type="molecule type" value="Genomic_DNA"/>
</dbReference>
<evidence type="ECO:0000259" key="9">
    <source>
        <dbReference type="PROSITE" id="PS50011"/>
    </source>
</evidence>
<keyword evidence="4" id="KW-0547">Nucleotide-binding</keyword>
<dbReference type="InterPro" id="IPR011009">
    <property type="entry name" value="Kinase-like_dom_sf"/>
</dbReference>
<keyword evidence="3" id="KW-0808">Transferase</keyword>
<organism evidence="10 11">
    <name type="scientific">Allomyces macrogynus (strain ATCC 38327)</name>
    <name type="common">Allomyces javanicus var. macrogynus</name>
    <dbReference type="NCBI Taxonomy" id="578462"/>
    <lineage>
        <taxon>Eukaryota</taxon>
        <taxon>Fungi</taxon>
        <taxon>Fungi incertae sedis</taxon>
        <taxon>Blastocladiomycota</taxon>
        <taxon>Blastocladiomycetes</taxon>
        <taxon>Blastocladiales</taxon>
        <taxon>Blastocladiaceae</taxon>
        <taxon>Allomyces</taxon>
    </lineage>
</organism>
<evidence type="ECO:0000256" key="7">
    <source>
        <dbReference type="ARBA" id="ARBA00047292"/>
    </source>
</evidence>
<feature type="domain" description="Protein kinase" evidence="9">
    <location>
        <begin position="1"/>
        <end position="91"/>
    </location>
</feature>